<gene>
    <name evidence="1" type="ORF">C436_21123</name>
</gene>
<organism evidence="1 2">
    <name type="scientific">Haloarcula marismortui ATCC 33800</name>
    <dbReference type="NCBI Taxonomy" id="662476"/>
    <lineage>
        <taxon>Archaea</taxon>
        <taxon>Methanobacteriati</taxon>
        <taxon>Methanobacteriota</taxon>
        <taxon>Stenosarchaea group</taxon>
        <taxon>Halobacteria</taxon>
        <taxon>Halobacteriales</taxon>
        <taxon>Haloarculaceae</taxon>
        <taxon>Haloarcula</taxon>
    </lineage>
</organism>
<dbReference type="Proteomes" id="UP000011659">
    <property type="component" value="Unassembled WGS sequence"/>
</dbReference>
<protein>
    <submittedName>
        <fullName evidence="1">Uncharacterized protein</fullName>
    </submittedName>
</protein>
<reference evidence="1 2" key="1">
    <citation type="journal article" date="2014" name="PLoS Genet.">
        <title>Phylogenetically driven sequencing of extremely halophilic archaea reveals strategies for static and dynamic osmo-response.</title>
        <authorList>
            <person name="Becker E.A."/>
            <person name="Seitzer P.M."/>
            <person name="Tritt A."/>
            <person name="Larsen D."/>
            <person name="Krusor M."/>
            <person name="Yao A.I."/>
            <person name="Wu D."/>
            <person name="Madern D."/>
            <person name="Eisen J.A."/>
            <person name="Darling A.E."/>
            <person name="Facciotti M.T."/>
        </authorList>
    </citation>
    <scope>NUCLEOTIDE SEQUENCE [LARGE SCALE GENOMIC DNA]</scope>
    <source>
        <strain evidence="1 2">ATCC 33800</strain>
    </source>
</reference>
<evidence type="ECO:0000313" key="1">
    <source>
        <dbReference type="EMBL" id="EMA07904.1"/>
    </source>
</evidence>
<comment type="caution">
    <text evidence="1">The sequence shown here is derived from an EMBL/GenBank/DDBJ whole genome shotgun (WGS) entry which is preliminary data.</text>
</comment>
<dbReference type="AlphaFoldDB" id="M0JIT7"/>
<dbReference type="EMBL" id="AOLR01000066">
    <property type="protein sequence ID" value="EMA07904.1"/>
    <property type="molecule type" value="Genomic_DNA"/>
</dbReference>
<accession>M0JIT7</accession>
<dbReference type="PATRIC" id="fig|662476.7.peg.4196"/>
<keyword evidence="2" id="KW-1185">Reference proteome</keyword>
<evidence type="ECO:0000313" key="2">
    <source>
        <dbReference type="Proteomes" id="UP000011659"/>
    </source>
</evidence>
<sequence length="386" mass="43402">MSNPPDDALLTELATYQNRKLLLWQLAADGRSFCGIQLIARERDLQNAPVDEQAQAFVDDMFSDGEVRPEYDEMTDWEALEANHGDTADQYLYVGLRPSAILCCLGGWRLSSMLPTAEPPFDPIFVDEPLLIPNYKETIISKVGLPFYADVDRPDEAPADERERTIDLAERILRAGGVRTGFGHHEEVRTSMESWAPDADEECDADPGYWRSSVLLMTPQEMNFGQLDGEPEQKHKKAKTVLAWARECIDTDVLQEIERSQAEDIKQAWRDAAEAELTQREIEQFAEDPPEALDGWQRLDANHDAVKVAYVADNHGTPSVVAVFEGADSELEALEFTLAAWQENDGNPRQARPNRYCVTTDGDGAYAQLRSHLLTFEVEPMEALEV</sequence>
<proteinExistence type="predicted"/>
<name>M0JIT7_9EURY</name>